<evidence type="ECO:0000256" key="8">
    <source>
        <dbReference type="SAM" id="MobiDB-lite"/>
    </source>
</evidence>
<dbReference type="AlphaFoldDB" id="A0A913ZLE0"/>
<dbReference type="OrthoDB" id="5062115at2759"/>
<evidence type="ECO:0000313" key="11">
    <source>
        <dbReference type="EnsemblMetazoa" id="XP_038051915.1"/>
    </source>
</evidence>
<comment type="subcellular location">
    <subcellularLocation>
        <location evidence="1">Cell membrane</location>
        <topology evidence="1">Multi-pass membrane protein</topology>
    </subcellularLocation>
</comment>
<dbReference type="GO" id="GO:0015347">
    <property type="term" value="F:sodium-independent organic anion transmembrane transporter activity"/>
    <property type="evidence" value="ECO:0007669"/>
    <property type="project" value="TreeGrafter"/>
</dbReference>
<feature type="region of interest" description="Disordered" evidence="8">
    <location>
        <begin position="16"/>
        <end position="58"/>
    </location>
</feature>
<evidence type="ECO:0000256" key="5">
    <source>
        <dbReference type="ARBA" id="ARBA00022989"/>
    </source>
</evidence>
<evidence type="ECO:0000256" key="2">
    <source>
        <dbReference type="ARBA" id="ARBA00009657"/>
    </source>
</evidence>
<feature type="transmembrane region" description="Helical" evidence="9">
    <location>
        <begin position="214"/>
        <end position="238"/>
    </location>
</feature>
<evidence type="ECO:0000313" key="12">
    <source>
        <dbReference type="Proteomes" id="UP000887568"/>
    </source>
</evidence>
<feature type="transmembrane region" description="Helical" evidence="9">
    <location>
        <begin position="663"/>
        <end position="682"/>
    </location>
</feature>
<feature type="transmembrane region" description="Helical" evidence="9">
    <location>
        <begin position="286"/>
        <end position="308"/>
    </location>
</feature>
<accession>A0A913ZLE0</accession>
<keyword evidence="12" id="KW-1185">Reference proteome</keyword>
<feature type="compositionally biased region" description="Polar residues" evidence="8">
    <location>
        <begin position="35"/>
        <end position="47"/>
    </location>
</feature>
<keyword evidence="7" id="KW-1015">Disulfide bond</keyword>
<keyword evidence="5 9" id="KW-1133">Transmembrane helix</keyword>
<keyword evidence="3" id="KW-1003">Cell membrane</keyword>
<reference evidence="11" key="1">
    <citation type="submission" date="2022-11" db="UniProtKB">
        <authorList>
            <consortium name="EnsemblMetazoa"/>
        </authorList>
    </citation>
    <scope>IDENTIFICATION</scope>
</reference>
<evidence type="ECO:0000256" key="3">
    <source>
        <dbReference type="ARBA" id="ARBA00022475"/>
    </source>
</evidence>
<feature type="transmembrane region" description="Helical" evidence="9">
    <location>
        <begin position="435"/>
        <end position="455"/>
    </location>
</feature>
<dbReference type="OMA" id="HECALYD"/>
<evidence type="ECO:0000256" key="7">
    <source>
        <dbReference type="ARBA" id="ARBA00023157"/>
    </source>
</evidence>
<feature type="transmembrane region" description="Helical" evidence="9">
    <location>
        <begin position="250"/>
        <end position="274"/>
    </location>
</feature>
<dbReference type="PROSITE" id="PS51465">
    <property type="entry name" value="KAZAL_2"/>
    <property type="match status" value="1"/>
</dbReference>
<feature type="transmembrane region" description="Helical" evidence="9">
    <location>
        <begin position="367"/>
        <end position="393"/>
    </location>
</feature>
<evidence type="ECO:0000256" key="1">
    <source>
        <dbReference type="ARBA" id="ARBA00004651"/>
    </source>
</evidence>
<sequence>MASPSPMASPYLQLEFTAEDDMTRASDAEDDAEGTSGNHRTDSTAIGTTPRARPAPRRRAVDTRPRAMLISTRAFFIALILLIFITGFACRAYVYGILRILEEEVDLSGAETVTIILSYDIGFITVLTIIALQNRKVHRARSVGFGGFLIGVGLLIVCVPYFIVRSDLVDGQWYLSKYELCDETVRPPDVNQTAGGRPSLPVYNDPPKTHWNSVAWIVLGLVLAGIGAVPQFPLGITYLEDRLRGFGTPFYVAILLCAYLLGIWCGELANMFMWQHVATANGTTVTLWWLGFFVSALVALVIGLFIFMAKDPYKRLVKETNGASSAMMAGRTQNGRGYRRLEHDEEGRPKALKVPARWRRILTNLQLVCLGVAGSCEVALLTGFLVFLPRYVGTISNMGWGPAKFYIATTVISSACIGILTSSGLTLYRKIKARGLFRMVLTGCAVALFFLWPLYIFRCESPVIVGVWTGDGAPPWNGNVGHLLPGLNTTSQCNMDCWCSKLPYRPVCGSDGRTYLSPCLAGCHEQQTSDVVDSQGLKLTNFTDCSCIMTYDNSTDDPAYALSGPCASDCSNEWPFLFMVFVVFFMTGVQFGPMILLCIRCVIRADRIAALSFHVSIWHILGYIPALIYFGGILNQSCALWDRPDRQNYHECALYDSSKHNALFVSVVLVLKAASLVLNIVAYKYMRNRGSSVNMEWADYDTIEMEPVEGQTNSRQTYI</sequence>
<protein>
    <recommendedName>
        <fullName evidence="10">Kazal-like domain-containing protein</fullName>
    </recommendedName>
</protein>
<dbReference type="InterPro" id="IPR002350">
    <property type="entry name" value="Kazal_dom"/>
</dbReference>
<feature type="transmembrane region" description="Helical" evidence="9">
    <location>
        <begin position="74"/>
        <end position="94"/>
    </location>
</feature>
<keyword evidence="6 9" id="KW-0472">Membrane</keyword>
<dbReference type="SUPFAM" id="SSF103473">
    <property type="entry name" value="MFS general substrate transporter"/>
    <property type="match status" value="1"/>
</dbReference>
<dbReference type="GO" id="GO:0016323">
    <property type="term" value="C:basolateral plasma membrane"/>
    <property type="evidence" value="ECO:0007669"/>
    <property type="project" value="TreeGrafter"/>
</dbReference>
<feature type="transmembrane region" description="Helical" evidence="9">
    <location>
        <begin position="405"/>
        <end position="428"/>
    </location>
</feature>
<organism evidence="11 12">
    <name type="scientific">Patiria miniata</name>
    <name type="common">Bat star</name>
    <name type="synonym">Asterina miniata</name>
    <dbReference type="NCBI Taxonomy" id="46514"/>
    <lineage>
        <taxon>Eukaryota</taxon>
        <taxon>Metazoa</taxon>
        <taxon>Echinodermata</taxon>
        <taxon>Eleutherozoa</taxon>
        <taxon>Asterozoa</taxon>
        <taxon>Asteroidea</taxon>
        <taxon>Valvatacea</taxon>
        <taxon>Valvatida</taxon>
        <taxon>Asterinidae</taxon>
        <taxon>Patiria</taxon>
    </lineage>
</organism>
<comment type="similarity">
    <text evidence="2">Belongs to the organo anion transporter (TC 2.A.60) family.</text>
</comment>
<feature type="transmembrane region" description="Helical" evidence="9">
    <location>
        <begin position="114"/>
        <end position="132"/>
    </location>
</feature>
<dbReference type="Gene3D" id="3.30.60.30">
    <property type="match status" value="1"/>
</dbReference>
<dbReference type="Pfam" id="PF03137">
    <property type="entry name" value="OATP"/>
    <property type="match status" value="1"/>
</dbReference>
<dbReference type="GeneID" id="119724776"/>
<dbReference type="Pfam" id="PF07648">
    <property type="entry name" value="Kazal_2"/>
    <property type="match status" value="1"/>
</dbReference>
<dbReference type="GO" id="GO:0043252">
    <property type="term" value="P:sodium-independent organic anion transport"/>
    <property type="evidence" value="ECO:0007669"/>
    <property type="project" value="TreeGrafter"/>
</dbReference>
<dbReference type="InterPro" id="IPR036259">
    <property type="entry name" value="MFS_trans_sf"/>
</dbReference>
<dbReference type="RefSeq" id="XP_038051915.1">
    <property type="nucleotide sequence ID" value="XM_038195987.1"/>
</dbReference>
<feature type="domain" description="Kazal-like" evidence="10">
    <location>
        <begin position="487"/>
        <end position="546"/>
    </location>
</feature>
<dbReference type="SUPFAM" id="SSF100895">
    <property type="entry name" value="Kazal-type serine protease inhibitors"/>
    <property type="match status" value="1"/>
</dbReference>
<evidence type="ECO:0000256" key="6">
    <source>
        <dbReference type="ARBA" id="ARBA00023136"/>
    </source>
</evidence>
<proteinExistence type="inferred from homology"/>
<feature type="transmembrane region" description="Helical" evidence="9">
    <location>
        <begin position="611"/>
        <end position="634"/>
    </location>
</feature>
<dbReference type="EnsemblMetazoa" id="XM_038195987.1">
    <property type="protein sequence ID" value="XP_038051915.1"/>
    <property type="gene ID" value="LOC119724776"/>
</dbReference>
<keyword evidence="4 9" id="KW-0812">Transmembrane</keyword>
<dbReference type="PANTHER" id="PTHR11388">
    <property type="entry name" value="ORGANIC ANION TRANSPORTER"/>
    <property type="match status" value="1"/>
</dbReference>
<dbReference type="InterPro" id="IPR036058">
    <property type="entry name" value="Kazal_dom_sf"/>
</dbReference>
<evidence type="ECO:0000256" key="9">
    <source>
        <dbReference type="SAM" id="Phobius"/>
    </source>
</evidence>
<feature type="transmembrane region" description="Helical" evidence="9">
    <location>
        <begin position="144"/>
        <end position="164"/>
    </location>
</feature>
<name>A0A913ZLE0_PATMI</name>
<dbReference type="Gene3D" id="1.20.1250.20">
    <property type="entry name" value="MFS general substrate transporter like domains"/>
    <property type="match status" value="1"/>
</dbReference>
<feature type="transmembrane region" description="Helical" evidence="9">
    <location>
        <begin position="574"/>
        <end position="599"/>
    </location>
</feature>
<dbReference type="Proteomes" id="UP000887568">
    <property type="component" value="Unplaced"/>
</dbReference>
<evidence type="ECO:0000256" key="4">
    <source>
        <dbReference type="ARBA" id="ARBA00022692"/>
    </source>
</evidence>
<dbReference type="PANTHER" id="PTHR11388:SF142">
    <property type="entry name" value="SOLUTE CARRIER ORGANIC ANION TRANSPORTER FAMILY MEMBER 5A1"/>
    <property type="match status" value="1"/>
</dbReference>
<dbReference type="SMART" id="SM00280">
    <property type="entry name" value="KAZAL"/>
    <property type="match status" value="1"/>
</dbReference>
<evidence type="ECO:0000259" key="10">
    <source>
        <dbReference type="PROSITE" id="PS51465"/>
    </source>
</evidence>
<dbReference type="InterPro" id="IPR004156">
    <property type="entry name" value="OATP"/>
</dbReference>